<keyword evidence="5" id="KW-0547">Nucleotide-binding</keyword>
<dbReference type="STRING" id="930990.A0A067MDE5"/>
<dbReference type="CDD" id="cd18582">
    <property type="entry name" value="ABC_6TM_ATM1_ABCB7"/>
    <property type="match status" value="1"/>
</dbReference>
<dbReference type="InterPro" id="IPR011527">
    <property type="entry name" value="ABC1_TM_dom"/>
</dbReference>
<dbReference type="SMART" id="SM00382">
    <property type="entry name" value="AAA"/>
    <property type="match status" value="1"/>
</dbReference>
<dbReference type="InParanoid" id="A0A067MDE5"/>
<feature type="transmembrane region" description="Helical" evidence="15">
    <location>
        <begin position="377"/>
        <end position="395"/>
    </location>
</feature>
<feature type="compositionally biased region" description="Pro residues" evidence="14">
    <location>
        <begin position="76"/>
        <end position="93"/>
    </location>
</feature>
<evidence type="ECO:0000256" key="5">
    <source>
        <dbReference type="ARBA" id="ARBA00022741"/>
    </source>
</evidence>
<dbReference type="FunCoup" id="A0A067MDE5">
    <property type="interactions" value="362"/>
</dbReference>
<keyword evidence="9 15" id="KW-1133">Transmembrane helix</keyword>
<comment type="subcellular location">
    <subcellularLocation>
        <location evidence="1">Mitochondrion inner membrane</location>
        <topology evidence="1">Multi-pass membrane protein</topology>
    </subcellularLocation>
</comment>
<dbReference type="FunFam" id="1.20.1560.10:FF:000004">
    <property type="entry name" value="ATP-binding cassette sub-family B member 7"/>
    <property type="match status" value="1"/>
</dbReference>
<evidence type="ECO:0000256" key="11">
    <source>
        <dbReference type="ARBA" id="ARBA00024363"/>
    </source>
</evidence>
<evidence type="ECO:0000256" key="14">
    <source>
        <dbReference type="SAM" id="MobiDB-lite"/>
    </source>
</evidence>
<dbReference type="Proteomes" id="UP000027195">
    <property type="component" value="Unassembled WGS sequence"/>
</dbReference>
<dbReference type="GO" id="GO:0016887">
    <property type="term" value="F:ATP hydrolysis activity"/>
    <property type="evidence" value="ECO:0007669"/>
    <property type="project" value="InterPro"/>
</dbReference>
<feature type="region of interest" description="Disordered" evidence="14">
    <location>
        <begin position="70"/>
        <end position="97"/>
    </location>
</feature>
<keyword evidence="3" id="KW-0813">Transport</keyword>
<evidence type="ECO:0000256" key="2">
    <source>
        <dbReference type="ARBA" id="ARBA00011738"/>
    </source>
</evidence>
<dbReference type="PANTHER" id="PTHR24221:SF402">
    <property type="entry name" value="IRON-SULFUR CLUSTERS TRANSPORTER ABCB7, MITOCHONDRIAL"/>
    <property type="match status" value="1"/>
</dbReference>
<keyword evidence="7" id="KW-0067">ATP-binding</keyword>
<dbReference type="OrthoDB" id="6500128at2759"/>
<dbReference type="Gene3D" id="3.40.50.300">
    <property type="entry name" value="P-loop containing nucleotide triphosphate hydrolases"/>
    <property type="match status" value="1"/>
</dbReference>
<dbReference type="InterPro" id="IPR003439">
    <property type="entry name" value="ABC_transporter-like_ATP-bd"/>
</dbReference>
<dbReference type="InterPro" id="IPR039421">
    <property type="entry name" value="Type_1_exporter"/>
</dbReference>
<reference evidence="19" key="1">
    <citation type="journal article" date="2014" name="Proc. Natl. Acad. Sci. U.S.A.">
        <title>Extensive sampling of basidiomycete genomes demonstrates inadequacy of the white-rot/brown-rot paradigm for wood decay fungi.</title>
        <authorList>
            <person name="Riley R."/>
            <person name="Salamov A.A."/>
            <person name="Brown D.W."/>
            <person name="Nagy L.G."/>
            <person name="Floudas D."/>
            <person name="Held B.W."/>
            <person name="Levasseur A."/>
            <person name="Lombard V."/>
            <person name="Morin E."/>
            <person name="Otillar R."/>
            <person name="Lindquist E.A."/>
            <person name="Sun H."/>
            <person name="LaButti K.M."/>
            <person name="Schmutz J."/>
            <person name="Jabbour D."/>
            <person name="Luo H."/>
            <person name="Baker S.E."/>
            <person name="Pisabarro A.G."/>
            <person name="Walton J.D."/>
            <person name="Blanchette R.A."/>
            <person name="Henrissat B."/>
            <person name="Martin F."/>
            <person name="Cullen D."/>
            <person name="Hibbett D.S."/>
            <person name="Grigoriev I.V."/>
        </authorList>
    </citation>
    <scope>NUCLEOTIDE SEQUENCE [LARGE SCALE GENOMIC DNA]</scope>
    <source>
        <strain evidence="19">FD-172 SS1</strain>
    </source>
</reference>
<dbReference type="PROSITE" id="PS00211">
    <property type="entry name" value="ABC_TRANSPORTER_1"/>
    <property type="match status" value="1"/>
</dbReference>
<dbReference type="InterPro" id="IPR036640">
    <property type="entry name" value="ABC1_TM_sf"/>
</dbReference>
<accession>A0A067MDE5</accession>
<evidence type="ECO:0000256" key="15">
    <source>
        <dbReference type="SAM" id="Phobius"/>
    </source>
</evidence>
<evidence type="ECO:0000256" key="7">
    <source>
        <dbReference type="ARBA" id="ARBA00022840"/>
    </source>
</evidence>
<dbReference type="GO" id="GO:0140359">
    <property type="term" value="F:ABC-type transporter activity"/>
    <property type="evidence" value="ECO:0007669"/>
    <property type="project" value="InterPro"/>
</dbReference>
<dbReference type="InterPro" id="IPR027417">
    <property type="entry name" value="P-loop_NTPase"/>
</dbReference>
<dbReference type="InterPro" id="IPR003593">
    <property type="entry name" value="AAA+_ATPase"/>
</dbReference>
<dbReference type="HOGENOM" id="CLU_000604_84_1_1"/>
<gene>
    <name evidence="18" type="ORF">BOTBODRAFT_33596</name>
</gene>
<protein>
    <recommendedName>
        <fullName evidence="12">Iron-sulfur clusters transporter ATM1, mitochondrial</fullName>
    </recommendedName>
    <alternativeName>
        <fullName evidence="13">Iron-sulfur clusters transporter atm1, mitochondrial</fullName>
    </alternativeName>
</protein>
<keyword evidence="4 15" id="KW-0812">Transmembrane</keyword>
<feature type="domain" description="ABC transporter" evidence="16">
    <location>
        <begin position="464"/>
        <end position="700"/>
    </location>
</feature>
<proteinExistence type="inferred from homology"/>
<evidence type="ECO:0000256" key="13">
    <source>
        <dbReference type="ARBA" id="ARBA00040792"/>
    </source>
</evidence>
<dbReference type="Pfam" id="PF00005">
    <property type="entry name" value="ABC_tran"/>
    <property type="match status" value="1"/>
</dbReference>
<keyword evidence="8" id="KW-1278">Translocase</keyword>
<dbReference type="PANTHER" id="PTHR24221">
    <property type="entry name" value="ATP-BINDING CASSETTE SUB-FAMILY B"/>
    <property type="match status" value="1"/>
</dbReference>
<evidence type="ECO:0000256" key="10">
    <source>
        <dbReference type="ARBA" id="ARBA00023136"/>
    </source>
</evidence>
<dbReference type="SUPFAM" id="SSF90123">
    <property type="entry name" value="ABC transporter transmembrane region"/>
    <property type="match status" value="1"/>
</dbReference>
<dbReference type="FunFam" id="3.40.50.300:FF:000186">
    <property type="entry name" value="ATP-binding cassette sub-family B member 7, mitochondrial"/>
    <property type="match status" value="1"/>
</dbReference>
<dbReference type="PROSITE" id="PS50893">
    <property type="entry name" value="ABC_TRANSPORTER_2"/>
    <property type="match status" value="1"/>
</dbReference>
<keyword evidence="10 15" id="KW-0472">Membrane</keyword>
<dbReference type="Gene3D" id="1.20.1560.10">
    <property type="entry name" value="ABC transporter type 1, transmembrane domain"/>
    <property type="match status" value="1"/>
</dbReference>
<feature type="compositionally biased region" description="Basic and acidic residues" evidence="14">
    <location>
        <begin position="717"/>
        <end position="731"/>
    </location>
</feature>
<dbReference type="CDD" id="cd03253">
    <property type="entry name" value="ABCC_ATM1_transporter"/>
    <property type="match status" value="1"/>
</dbReference>
<keyword evidence="19" id="KW-1185">Reference proteome</keyword>
<evidence type="ECO:0000313" key="18">
    <source>
        <dbReference type="EMBL" id="KDQ13589.1"/>
    </source>
</evidence>
<dbReference type="AlphaFoldDB" id="A0A067MDE5"/>
<dbReference type="GO" id="GO:0140466">
    <property type="term" value="P:iron-sulfur cluster export from the mitochondrion"/>
    <property type="evidence" value="ECO:0007669"/>
    <property type="project" value="UniProtKB-ARBA"/>
</dbReference>
<dbReference type="GO" id="GO:0005524">
    <property type="term" value="F:ATP binding"/>
    <property type="evidence" value="ECO:0007669"/>
    <property type="project" value="UniProtKB-KW"/>
</dbReference>
<dbReference type="SUPFAM" id="SSF52540">
    <property type="entry name" value="P-loop containing nucleoside triphosphate hydrolases"/>
    <property type="match status" value="1"/>
</dbReference>
<evidence type="ECO:0000256" key="9">
    <source>
        <dbReference type="ARBA" id="ARBA00022989"/>
    </source>
</evidence>
<feature type="domain" description="ABC transmembrane type-1" evidence="17">
    <location>
        <begin position="142"/>
        <end position="430"/>
    </location>
</feature>
<evidence type="ECO:0000313" key="19">
    <source>
        <dbReference type="Proteomes" id="UP000027195"/>
    </source>
</evidence>
<organism evidence="18 19">
    <name type="scientific">Botryobasidium botryosum (strain FD-172 SS1)</name>
    <dbReference type="NCBI Taxonomy" id="930990"/>
    <lineage>
        <taxon>Eukaryota</taxon>
        <taxon>Fungi</taxon>
        <taxon>Dikarya</taxon>
        <taxon>Basidiomycota</taxon>
        <taxon>Agaricomycotina</taxon>
        <taxon>Agaricomycetes</taxon>
        <taxon>Cantharellales</taxon>
        <taxon>Botryobasidiaceae</taxon>
        <taxon>Botryobasidium</taxon>
    </lineage>
</organism>
<dbReference type="EMBL" id="KL198043">
    <property type="protein sequence ID" value="KDQ13589.1"/>
    <property type="molecule type" value="Genomic_DNA"/>
</dbReference>
<evidence type="ECO:0000259" key="17">
    <source>
        <dbReference type="PROSITE" id="PS50929"/>
    </source>
</evidence>
<feature type="transmembrane region" description="Helical" evidence="15">
    <location>
        <begin position="177"/>
        <end position="195"/>
    </location>
</feature>
<feature type="transmembrane region" description="Helical" evidence="15">
    <location>
        <begin position="141"/>
        <end position="162"/>
    </location>
</feature>
<dbReference type="InterPro" id="IPR017871">
    <property type="entry name" value="ABC_transporter-like_CS"/>
</dbReference>
<feature type="transmembrane region" description="Helical" evidence="15">
    <location>
        <begin position="287"/>
        <end position="303"/>
    </location>
</feature>
<keyword evidence="6" id="KW-0496">Mitochondrion</keyword>
<evidence type="ECO:0000256" key="6">
    <source>
        <dbReference type="ARBA" id="ARBA00022792"/>
    </source>
</evidence>
<feature type="transmembrane region" description="Helical" evidence="15">
    <location>
        <begin position="254"/>
        <end position="281"/>
    </location>
</feature>
<evidence type="ECO:0000259" key="16">
    <source>
        <dbReference type="PROSITE" id="PS50893"/>
    </source>
</evidence>
<name>A0A067MDE5_BOTB1</name>
<dbReference type="Pfam" id="PF00664">
    <property type="entry name" value="ABC_membrane"/>
    <property type="match status" value="1"/>
</dbReference>
<dbReference type="GO" id="GO:0005743">
    <property type="term" value="C:mitochondrial inner membrane"/>
    <property type="evidence" value="ECO:0007669"/>
    <property type="project" value="UniProtKB-SubCell"/>
</dbReference>
<dbReference type="GO" id="GO:0006879">
    <property type="term" value="P:intracellular iron ion homeostasis"/>
    <property type="evidence" value="ECO:0007669"/>
    <property type="project" value="TreeGrafter"/>
</dbReference>
<evidence type="ECO:0000256" key="12">
    <source>
        <dbReference type="ARBA" id="ARBA00039906"/>
    </source>
</evidence>
<comment type="subunit">
    <text evidence="2">Homodimer.</text>
</comment>
<feature type="region of interest" description="Disordered" evidence="14">
    <location>
        <begin position="701"/>
        <end position="737"/>
    </location>
</feature>
<evidence type="ECO:0000256" key="8">
    <source>
        <dbReference type="ARBA" id="ARBA00022967"/>
    </source>
</evidence>
<evidence type="ECO:0000256" key="1">
    <source>
        <dbReference type="ARBA" id="ARBA00004448"/>
    </source>
</evidence>
<evidence type="ECO:0000256" key="4">
    <source>
        <dbReference type="ARBA" id="ARBA00022692"/>
    </source>
</evidence>
<evidence type="ECO:0000256" key="3">
    <source>
        <dbReference type="ARBA" id="ARBA00022448"/>
    </source>
</evidence>
<comment type="similarity">
    <text evidence="11">Belongs to the ABC transporter superfamily. ABCB family. Heavy Metal importer (TC 3.A.1.210) subfamily.</text>
</comment>
<sequence>MAGPVQAFRPLIWSLSRPALARAISPPVRLAQQARPFRRPFSTLPFHFPSTVIRTRPLCRGPIFTRLMAETTNTPTPTPPPSPPPSLQPPNPKAQPAKKKIIGDTTIHLTNAQQRRADWRIIKKLVTHLWPAGQWGVKGRVILALSLLIAGKLLNVQVPFFFKDIIDALNVPITPDTTAWVVAGTIIVGYGLARISATLFSELRNAVFANVSQRAIRTVARDTFDHLLSLDIKFHLTRQTGGLTRAIDRGTKGITFLLSSIIFHILPTAFEISMVCGILSYKFGSNFALVTAVTMGAYAWFTIRTTSWRTRFRREANQADNRAASVAVDSLINYEAVKNFNNEKYEIAQYDKHLQSYEKSALKIATSLAYLNSGQNVIFSTALTTMMFLAAQGVVSGTMTVGDLVMVNQLVFQLSLPLNFLGSVYRELRQSLLDMEVLFNLQIENKPLTDKPMAKPLDFQGGSIRFENVSFGYHPSRPIFHDLSFTVPAGKKVAIVGPSGCGKSTVFRLLYRFYDPSSGRILIDEQDIQDIQIESLRRNVGVVPQDTPLFHADIMHNVRYGRLDATDEEVIEAAKKANVHQTVSRLPEGYKTQVGERGLMISGGEKQRLAVARVMLKDPPILFFDEATSALDSQTELELMRNINSTLLDKARTSIFIAHRLRTVVEADHIIVLRDGRVAEEGTHESLLRAQGLYYDMWQAQQADPSAPAESDPEVELATKEREVAGEKDRAAAATQI</sequence>
<dbReference type="PROSITE" id="PS50929">
    <property type="entry name" value="ABC_TM1F"/>
    <property type="match status" value="1"/>
</dbReference>
<keyword evidence="6" id="KW-0999">Mitochondrion inner membrane</keyword>